<organism evidence="10 11">
    <name type="scientific">Nematostella vectensis</name>
    <name type="common">Starlet sea anemone</name>
    <dbReference type="NCBI Taxonomy" id="45351"/>
    <lineage>
        <taxon>Eukaryota</taxon>
        <taxon>Metazoa</taxon>
        <taxon>Cnidaria</taxon>
        <taxon>Anthozoa</taxon>
        <taxon>Hexacorallia</taxon>
        <taxon>Actiniaria</taxon>
        <taxon>Edwardsiidae</taxon>
        <taxon>Nematostella</taxon>
    </lineage>
</organism>
<dbReference type="GO" id="GO:0051015">
    <property type="term" value="F:actin filament binding"/>
    <property type="evidence" value="ECO:0000318"/>
    <property type="project" value="GO_Central"/>
</dbReference>
<dbReference type="STRING" id="45351.A7RMX1"/>
<dbReference type="OMA" id="QPYHVDI"/>
<keyword evidence="3" id="KW-0009">Actin-binding</keyword>
<dbReference type="eggNOG" id="KOG3655">
    <property type="taxonomic scope" value="Eukaryota"/>
</dbReference>
<feature type="domain" description="ADF-H" evidence="9">
    <location>
        <begin position="4"/>
        <end position="137"/>
    </location>
</feature>
<dbReference type="InterPro" id="IPR029006">
    <property type="entry name" value="ADF-H/Gelsolin-like_dom_sf"/>
</dbReference>
<evidence type="ECO:0000256" key="6">
    <source>
        <dbReference type="ARBA" id="ARBA00058385"/>
    </source>
</evidence>
<keyword evidence="4" id="KW-0206">Cytoskeleton</keyword>
<dbReference type="InParanoid" id="A7RMX1"/>
<evidence type="ECO:0000256" key="2">
    <source>
        <dbReference type="ARBA" id="ARBA00022490"/>
    </source>
</evidence>
<dbReference type="EMBL" id="DS469521">
    <property type="protein sequence ID" value="EDO47220.1"/>
    <property type="molecule type" value="Genomic_DNA"/>
</dbReference>
<protein>
    <recommendedName>
        <fullName evidence="8">Coactosin-like protein</fullName>
    </recommendedName>
</protein>
<dbReference type="KEGG" id="nve:5519376"/>
<dbReference type="InterPro" id="IPR002108">
    <property type="entry name" value="ADF-H"/>
</dbReference>
<evidence type="ECO:0000259" key="9">
    <source>
        <dbReference type="PROSITE" id="PS51263"/>
    </source>
</evidence>
<dbReference type="Pfam" id="PF00241">
    <property type="entry name" value="Cofilin_ADF"/>
    <property type="match status" value="2"/>
</dbReference>
<dbReference type="PANTHER" id="PTHR10829">
    <property type="entry name" value="CORTACTIN AND DREBRIN"/>
    <property type="match status" value="1"/>
</dbReference>
<dbReference type="CDD" id="cd11282">
    <property type="entry name" value="ADF_coactosin_like"/>
    <property type="match status" value="2"/>
</dbReference>
<dbReference type="AlphaFoldDB" id="A7RMX1"/>
<dbReference type="GO" id="GO:0030833">
    <property type="term" value="P:regulation of actin filament polymerization"/>
    <property type="evidence" value="ECO:0000318"/>
    <property type="project" value="GO_Central"/>
</dbReference>
<comment type="function">
    <text evidence="6">Binds to F-actin in a calcium-independent manner. Has no direct effect on actin depolymerization. Acts as a chaperone for ALOX5 (5LO), influencing both its stability and activity in leukotrienes synthesis.</text>
</comment>
<evidence type="ECO:0000313" key="10">
    <source>
        <dbReference type="EMBL" id="EDO47220.1"/>
    </source>
</evidence>
<keyword evidence="2" id="KW-0963">Cytoplasm</keyword>
<comment type="subcellular location">
    <subcellularLocation>
        <location evidence="1">Cytoplasm</location>
        <location evidence="1">Cytoskeleton</location>
    </subcellularLocation>
</comment>
<comment type="subunit">
    <text evidence="7">Interacts with 5-lipoxygenase (ALOX5/5LO) in a calcium-independent manner. Binds to F-actin with a stoichiometry of 1:2.</text>
</comment>
<dbReference type="SMART" id="SM00102">
    <property type="entry name" value="ADF"/>
    <property type="match status" value="1"/>
</dbReference>
<sequence length="304" mass="33377">MSTTVDIIDPVPFDKGIGDVRSDVSPINWMVAGHVSMNPNVLGFRASGCGGLEEMATHLNDDEAMYALVRLQEKVDLSSTVKFVYIHWVGESVPFTKKGRYGVVHGSIKEKIGQYHCIVETSSKADLTEEAIMKILMETSGTKSMVMEKSEAATRMDRGFTSSSNIIKTGKQARGVQVPDAIAMIIGSSVMDAIAEVRSDEHPINWCVAVYEGNNPKLPIILGGKGSGGLPEMASCMKEDYVSYALLRVTDIVDQISTVKFVFIQWIGESVKPMTKGKISTHKPTMQKVFGVSFHLVLWPFYCK</sequence>
<evidence type="ECO:0000256" key="7">
    <source>
        <dbReference type="ARBA" id="ARBA00062335"/>
    </source>
</evidence>
<proteinExistence type="inferred from homology"/>
<dbReference type="GO" id="GO:0030864">
    <property type="term" value="C:cortical actin cytoskeleton"/>
    <property type="evidence" value="ECO:0000318"/>
    <property type="project" value="GO_Central"/>
</dbReference>
<evidence type="ECO:0000256" key="1">
    <source>
        <dbReference type="ARBA" id="ARBA00004245"/>
    </source>
</evidence>
<gene>
    <name evidence="10" type="ORF">NEMVEDRAFT_v1g199483</name>
</gene>
<evidence type="ECO:0000256" key="3">
    <source>
        <dbReference type="ARBA" id="ARBA00023203"/>
    </source>
</evidence>
<dbReference type="GO" id="GO:0030427">
    <property type="term" value="C:site of polarized growth"/>
    <property type="evidence" value="ECO:0000318"/>
    <property type="project" value="GO_Central"/>
</dbReference>
<dbReference type="HOGENOM" id="CLU_047469_0_0_1"/>
<dbReference type="Proteomes" id="UP000001593">
    <property type="component" value="Unassembled WGS sequence"/>
</dbReference>
<reference evidence="10 11" key="1">
    <citation type="journal article" date="2007" name="Science">
        <title>Sea anemone genome reveals ancestral eumetazoan gene repertoire and genomic organization.</title>
        <authorList>
            <person name="Putnam N.H."/>
            <person name="Srivastava M."/>
            <person name="Hellsten U."/>
            <person name="Dirks B."/>
            <person name="Chapman J."/>
            <person name="Salamov A."/>
            <person name="Terry A."/>
            <person name="Shapiro H."/>
            <person name="Lindquist E."/>
            <person name="Kapitonov V.V."/>
            <person name="Jurka J."/>
            <person name="Genikhovich G."/>
            <person name="Grigoriev I.V."/>
            <person name="Lucas S.M."/>
            <person name="Steele R.E."/>
            <person name="Finnerty J.R."/>
            <person name="Technau U."/>
            <person name="Martindale M.Q."/>
            <person name="Rokhsar D.S."/>
        </authorList>
    </citation>
    <scope>NUCLEOTIDE SEQUENCE [LARGE SCALE GENOMIC DNA]</scope>
    <source>
        <strain evidence="11">CH2 X CH6</strain>
    </source>
</reference>
<evidence type="ECO:0000256" key="4">
    <source>
        <dbReference type="ARBA" id="ARBA00023212"/>
    </source>
</evidence>
<dbReference type="PANTHER" id="PTHR10829:SF56">
    <property type="entry name" value="ADF-H DOMAIN-CONTAINING PROTEIN"/>
    <property type="match status" value="1"/>
</dbReference>
<evidence type="ECO:0000256" key="8">
    <source>
        <dbReference type="ARBA" id="ARBA00068121"/>
    </source>
</evidence>
<dbReference type="SUPFAM" id="SSF55753">
    <property type="entry name" value="Actin depolymerizing proteins"/>
    <property type="match status" value="2"/>
</dbReference>
<dbReference type="FunFam" id="3.40.20.10:FF:000018">
    <property type="entry name" value="Coactosin-like 1"/>
    <property type="match status" value="2"/>
</dbReference>
<name>A7RMX1_NEMVE</name>
<keyword evidence="11" id="KW-1185">Reference proteome</keyword>
<dbReference type="PROSITE" id="PS51263">
    <property type="entry name" value="ADF_H"/>
    <property type="match status" value="2"/>
</dbReference>
<dbReference type="PhylomeDB" id="A7RMX1"/>
<feature type="domain" description="ADF-H" evidence="9">
    <location>
        <begin position="181"/>
        <end position="304"/>
    </location>
</feature>
<dbReference type="Gene3D" id="3.40.20.10">
    <property type="entry name" value="Severin"/>
    <property type="match status" value="2"/>
</dbReference>
<accession>A7RMX1</accession>
<comment type="similarity">
    <text evidence="5">Belongs to the actin-binding proteins ADF family. Coactosin subfamily.</text>
</comment>
<evidence type="ECO:0000256" key="5">
    <source>
        <dbReference type="ARBA" id="ARBA00038052"/>
    </source>
</evidence>
<evidence type="ECO:0000313" key="11">
    <source>
        <dbReference type="Proteomes" id="UP000001593"/>
    </source>
</evidence>